<dbReference type="Proteomes" id="UP000053989">
    <property type="component" value="Unassembled WGS sequence"/>
</dbReference>
<proteinExistence type="predicted"/>
<keyword evidence="2" id="KW-1185">Reference proteome</keyword>
<dbReference type="EMBL" id="KN822154">
    <property type="protein sequence ID" value="KIM54473.1"/>
    <property type="molecule type" value="Genomic_DNA"/>
</dbReference>
<reference evidence="2" key="2">
    <citation type="submission" date="2015-01" db="EMBL/GenBank/DDBJ databases">
        <title>Evolutionary Origins and Diversification of the Mycorrhizal Mutualists.</title>
        <authorList>
            <consortium name="DOE Joint Genome Institute"/>
            <consortium name="Mycorrhizal Genomics Consortium"/>
            <person name="Kohler A."/>
            <person name="Kuo A."/>
            <person name="Nagy L.G."/>
            <person name="Floudas D."/>
            <person name="Copeland A."/>
            <person name="Barry K.W."/>
            <person name="Cichocki N."/>
            <person name="Veneault-Fourrey C."/>
            <person name="LaButti K."/>
            <person name="Lindquist E.A."/>
            <person name="Lipzen A."/>
            <person name="Lundell T."/>
            <person name="Morin E."/>
            <person name="Murat C."/>
            <person name="Riley R."/>
            <person name="Ohm R."/>
            <person name="Sun H."/>
            <person name="Tunlid A."/>
            <person name="Henrissat B."/>
            <person name="Grigoriev I.V."/>
            <person name="Hibbett D.S."/>
            <person name="Martin F."/>
        </authorList>
    </citation>
    <scope>NUCLEOTIDE SEQUENCE [LARGE SCALE GENOMIC DNA]</scope>
    <source>
        <strain evidence="2">Foug A</strain>
    </source>
</reference>
<name>A0A0C2YXX7_9AGAM</name>
<dbReference type="OrthoDB" id="1920692at2759"/>
<dbReference type="InParanoid" id="A0A0C2YXX7"/>
<sequence length="69" mass="7589">MCCWGVLGFPLGTAGTISPLVRLHSLWGRPTTLLHRPSPNSWIHMTVHLLPQEPNAFPPAPEPPGHFSE</sequence>
<reference evidence="1 2" key="1">
    <citation type="submission" date="2014-04" db="EMBL/GenBank/DDBJ databases">
        <authorList>
            <consortium name="DOE Joint Genome Institute"/>
            <person name="Kuo A."/>
            <person name="Kohler A."/>
            <person name="Nagy L.G."/>
            <person name="Floudas D."/>
            <person name="Copeland A."/>
            <person name="Barry K.W."/>
            <person name="Cichocki N."/>
            <person name="Veneault-Fourrey C."/>
            <person name="LaButti K."/>
            <person name="Lindquist E.A."/>
            <person name="Lipzen A."/>
            <person name="Lundell T."/>
            <person name="Morin E."/>
            <person name="Murat C."/>
            <person name="Sun H."/>
            <person name="Tunlid A."/>
            <person name="Henrissat B."/>
            <person name="Grigoriev I.V."/>
            <person name="Hibbett D.S."/>
            <person name="Martin F."/>
            <person name="Nordberg H.P."/>
            <person name="Cantor M.N."/>
            <person name="Hua S.X."/>
        </authorList>
    </citation>
    <scope>NUCLEOTIDE SEQUENCE [LARGE SCALE GENOMIC DNA]</scope>
    <source>
        <strain evidence="1 2">Foug A</strain>
    </source>
</reference>
<evidence type="ECO:0000313" key="2">
    <source>
        <dbReference type="Proteomes" id="UP000053989"/>
    </source>
</evidence>
<protein>
    <submittedName>
        <fullName evidence="1">Uncharacterized protein</fullName>
    </submittedName>
</protein>
<accession>A0A0C2YXX7</accession>
<dbReference type="AlphaFoldDB" id="A0A0C2YXX7"/>
<organism evidence="1 2">
    <name type="scientific">Scleroderma citrinum Foug A</name>
    <dbReference type="NCBI Taxonomy" id="1036808"/>
    <lineage>
        <taxon>Eukaryota</taxon>
        <taxon>Fungi</taxon>
        <taxon>Dikarya</taxon>
        <taxon>Basidiomycota</taxon>
        <taxon>Agaricomycotina</taxon>
        <taxon>Agaricomycetes</taxon>
        <taxon>Agaricomycetidae</taxon>
        <taxon>Boletales</taxon>
        <taxon>Sclerodermatineae</taxon>
        <taxon>Sclerodermataceae</taxon>
        <taxon>Scleroderma</taxon>
    </lineage>
</organism>
<evidence type="ECO:0000313" key="1">
    <source>
        <dbReference type="EMBL" id="KIM54473.1"/>
    </source>
</evidence>
<dbReference type="HOGENOM" id="CLU_2777400_0_0_1"/>
<gene>
    <name evidence="1" type="ORF">SCLCIDRAFT_377296</name>
</gene>